<dbReference type="AlphaFoldDB" id="A0A6P8WFG6"/>
<gene>
    <name evidence="4" type="primary">LOC117555435</name>
</gene>
<dbReference type="Gene3D" id="1.10.10.60">
    <property type="entry name" value="Homeodomain-like"/>
    <property type="match status" value="1"/>
</dbReference>
<dbReference type="GeneID" id="117555435"/>
<dbReference type="PANTHER" id="PTHR47595">
    <property type="entry name" value="HEAT SHOCK 70 KDA PROTEIN 14"/>
    <property type="match status" value="1"/>
</dbReference>
<reference evidence="4" key="1">
    <citation type="submission" date="2025-08" db="UniProtKB">
        <authorList>
            <consortium name="RefSeq"/>
        </authorList>
    </citation>
    <scope>IDENTIFICATION</scope>
</reference>
<sequence>MATVIAKKSSERWSDEDVSALLSIYSEDATQRLLLKAVSNTKMYDRCSLKLRDLGIFHNANSCRDKIKKLRQDYKKIKDHNNKSGNDRRTSKLYDVLDALLGHRPSFSGTASTIDSGVLVWEAAEMADSVVDDDDEEGAEMGQLCLETSELSPPDRDSSPRSSPLPPNKRKGKWARDESFLDTIAAMEDRRAMASKESEDRRAMAIREMHDEQMLSLHKSQETDDNMVMVMSRQADAMSRQAEVSAQQQQAFQVGLLAVLSELVKSNRHPSL</sequence>
<dbReference type="OrthoDB" id="691673at2759"/>
<dbReference type="KEGG" id="gacu:117555435"/>
<dbReference type="InterPro" id="IPR044822">
    <property type="entry name" value="Myb_DNA-bind_4"/>
</dbReference>
<name>A0A6P8WFG6_GYMAC</name>
<keyword evidence="3" id="KW-1185">Reference proteome</keyword>
<evidence type="ECO:0000259" key="2">
    <source>
        <dbReference type="Pfam" id="PF13837"/>
    </source>
</evidence>
<feature type="domain" description="Myb/SANT-like DNA-binding" evidence="2">
    <location>
        <begin position="11"/>
        <end position="100"/>
    </location>
</feature>
<dbReference type="RefSeq" id="XP_034086212.1">
    <property type="nucleotide sequence ID" value="XM_034230321.1"/>
</dbReference>
<evidence type="ECO:0000313" key="4">
    <source>
        <dbReference type="RefSeq" id="XP_034086212.1"/>
    </source>
</evidence>
<feature type="region of interest" description="Disordered" evidence="1">
    <location>
        <begin position="147"/>
        <end position="177"/>
    </location>
</feature>
<evidence type="ECO:0000313" key="3">
    <source>
        <dbReference type="Proteomes" id="UP000515161"/>
    </source>
</evidence>
<accession>A0A6P8WFG6</accession>
<organism evidence="3 4">
    <name type="scientific">Gymnodraco acuticeps</name>
    <name type="common">Antarctic dragonfish</name>
    <dbReference type="NCBI Taxonomy" id="8218"/>
    <lineage>
        <taxon>Eukaryota</taxon>
        <taxon>Metazoa</taxon>
        <taxon>Chordata</taxon>
        <taxon>Craniata</taxon>
        <taxon>Vertebrata</taxon>
        <taxon>Euteleostomi</taxon>
        <taxon>Actinopterygii</taxon>
        <taxon>Neopterygii</taxon>
        <taxon>Teleostei</taxon>
        <taxon>Neoteleostei</taxon>
        <taxon>Acanthomorphata</taxon>
        <taxon>Eupercaria</taxon>
        <taxon>Perciformes</taxon>
        <taxon>Notothenioidei</taxon>
        <taxon>Bathydraconidae</taxon>
        <taxon>Gymnodraco</taxon>
    </lineage>
</organism>
<dbReference type="PANTHER" id="PTHR47595:SF1">
    <property type="entry name" value="MYB_SANT-LIKE DNA-BINDING DOMAIN-CONTAINING PROTEIN"/>
    <property type="match status" value="1"/>
</dbReference>
<protein>
    <submittedName>
        <fullName evidence="4">Uncharacterized protein LOC117555435</fullName>
    </submittedName>
</protein>
<dbReference type="Proteomes" id="UP000515161">
    <property type="component" value="Unplaced"/>
</dbReference>
<dbReference type="Pfam" id="PF13837">
    <property type="entry name" value="Myb_DNA-bind_4"/>
    <property type="match status" value="1"/>
</dbReference>
<proteinExistence type="predicted"/>
<evidence type="ECO:0000256" key="1">
    <source>
        <dbReference type="SAM" id="MobiDB-lite"/>
    </source>
</evidence>
<dbReference type="InParanoid" id="A0A6P8WFG6"/>